<dbReference type="EMBL" id="JBAMIC010000018">
    <property type="protein sequence ID" value="KAK7095299.1"/>
    <property type="molecule type" value="Genomic_DNA"/>
</dbReference>
<dbReference type="Gene3D" id="3.30.420.10">
    <property type="entry name" value="Ribonuclease H-like superfamily/Ribonuclease H"/>
    <property type="match status" value="1"/>
</dbReference>
<dbReference type="InterPro" id="IPR002156">
    <property type="entry name" value="RNaseH_domain"/>
</dbReference>
<dbReference type="InterPro" id="IPR050092">
    <property type="entry name" value="RNase_H"/>
</dbReference>
<evidence type="ECO:0000256" key="1">
    <source>
        <dbReference type="ARBA" id="ARBA00005300"/>
    </source>
</evidence>
<evidence type="ECO:0000259" key="2">
    <source>
        <dbReference type="PROSITE" id="PS50879"/>
    </source>
</evidence>
<keyword evidence="4" id="KW-1185">Reference proteome</keyword>
<accession>A0AAN9G5C0</accession>
<dbReference type="Proteomes" id="UP001374579">
    <property type="component" value="Unassembled WGS sequence"/>
</dbReference>
<protein>
    <recommendedName>
        <fullName evidence="2">RNase H type-1 domain-containing protein</fullName>
    </recommendedName>
</protein>
<gene>
    <name evidence="3" type="ORF">V1264_006728</name>
</gene>
<dbReference type="AlphaFoldDB" id="A0AAN9G5C0"/>
<feature type="domain" description="RNase H type-1" evidence="2">
    <location>
        <begin position="10"/>
        <end position="144"/>
    </location>
</feature>
<dbReference type="Pfam" id="PF00075">
    <property type="entry name" value="RNase_H"/>
    <property type="match status" value="1"/>
</dbReference>
<dbReference type="InterPro" id="IPR012337">
    <property type="entry name" value="RNaseH-like_sf"/>
</dbReference>
<dbReference type="PANTHER" id="PTHR10642">
    <property type="entry name" value="RIBONUCLEASE H1"/>
    <property type="match status" value="1"/>
</dbReference>
<evidence type="ECO:0000313" key="4">
    <source>
        <dbReference type="Proteomes" id="UP001374579"/>
    </source>
</evidence>
<comment type="similarity">
    <text evidence="1">Belongs to the RNase H family.</text>
</comment>
<comment type="caution">
    <text evidence="3">The sequence shown here is derived from an EMBL/GenBank/DDBJ whole genome shotgun (WGS) entry which is preliminary data.</text>
</comment>
<evidence type="ECO:0000313" key="3">
    <source>
        <dbReference type="EMBL" id="KAK7095299.1"/>
    </source>
</evidence>
<dbReference type="PROSITE" id="PS50879">
    <property type="entry name" value="RNASE_H_1"/>
    <property type="match status" value="1"/>
</dbReference>
<dbReference type="CDD" id="cd09276">
    <property type="entry name" value="Rnase_HI_RT_non_LTR"/>
    <property type="match status" value="1"/>
</dbReference>
<dbReference type="GO" id="GO:0004523">
    <property type="term" value="F:RNA-DNA hybrid ribonuclease activity"/>
    <property type="evidence" value="ECO:0007669"/>
    <property type="project" value="InterPro"/>
</dbReference>
<dbReference type="PANTHER" id="PTHR10642:SF25">
    <property type="entry name" value="RNASE H TYPE-1 DOMAIN-CONTAINING PROTEIN"/>
    <property type="match status" value="1"/>
</dbReference>
<reference evidence="3 4" key="1">
    <citation type="submission" date="2024-02" db="EMBL/GenBank/DDBJ databases">
        <title>Chromosome-scale genome assembly of the rough periwinkle Littorina saxatilis.</title>
        <authorList>
            <person name="De Jode A."/>
            <person name="Faria R."/>
            <person name="Formenti G."/>
            <person name="Sims Y."/>
            <person name="Smith T.P."/>
            <person name="Tracey A."/>
            <person name="Wood J.M.D."/>
            <person name="Zagrodzka Z.B."/>
            <person name="Johannesson K."/>
            <person name="Butlin R.K."/>
            <person name="Leder E.H."/>
        </authorList>
    </citation>
    <scope>NUCLEOTIDE SEQUENCE [LARGE SCALE GENOMIC DNA]</scope>
    <source>
        <strain evidence="3">Snail1</strain>
        <tissue evidence="3">Muscle</tissue>
    </source>
</reference>
<sequence>MEMIQDRYPHCTWTHVYTDGSSENAVRNGGSGVYIRRPNGTTTSLSVPAGDLSSNYRAELHALITAAEHAAGEDRSRQNIVLLTDSLSALQSLLSGPTDLPTRQLDNCLSTLSQHNKVVLQWIPAHVGIAGNEEADRLAKGGARLPQPHNSTSYKEAKILLQRKKKENWKKRNGDYNPQEDPINKLDRRSQTTIFRLRTGHCGLKKHLKRLGLADDAHCECGSEEQTPEHILQNCPHLETIRQKFWQEETSVGAKLWGPADELRKTADFLAATGLRI</sequence>
<proteinExistence type="inferred from homology"/>
<name>A0AAN9G5C0_9CAEN</name>
<dbReference type="GO" id="GO:0003676">
    <property type="term" value="F:nucleic acid binding"/>
    <property type="evidence" value="ECO:0007669"/>
    <property type="project" value="InterPro"/>
</dbReference>
<dbReference type="SUPFAM" id="SSF53098">
    <property type="entry name" value="Ribonuclease H-like"/>
    <property type="match status" value="1"/>
</dbReference>
<dbReference type="GO" id="GO:0043137">
    <property type="term" value="P:DNA replication, removal of RNA primer"/>
    <property type="evidence" value="ECO:0007669"/>
    <property type="project" value="TreeGrafter"/>
</dbReference>
<organism evidence="3 4">
    <name type="scientific">Littorina saxatilis</name>
    <dbReference type="NCBI Taxonomy" id="31220"/>
    <lineage>
        <taxon>Eukaryota</taxon>
        <taxon>Metazoa</taxon>
        <taxon>Spiralia</taxon>
        <taxon>Lophotrochozoa</taxon>
        <taxon>Mollusca</taxon>
        <taxon>Gastropoda</taxon>
        <taxon>Caenogastropoda</taxon>
        <taxon>Littorinimorpha</taxon>
        <taxon>Littorinoidea</taxon>
        <taxon>Littorinidae</taxon>
        <taxon>Littorina</taxon>
    </lineage>
</organism>
<dbReference type="InterPro" id="IPR036397">
    <property type="entry name" value="RNaseH_sf"/>
</dbReference>